<sequence>MKESSLDPLNVTPRKLDNRRDGSILKFNENEERSKSDEKKGKLIPHELGQDWNIASHKPAPKLNILGNQKISIGPSIADSSLVPQLVPKGKMELQKEPPDGSIGTDGPIDLEQTNKVPLELTTSIHQKLVVNDQTNSIQCNINNHTKISSSERRKSVNRLKMSKTTSSINCSRSSTSMISTKKSVEFTNERQSTNKSKSKLNIKNKSKSNDKCKSNKKGSHKNQVSRKKEKSKSKRKVWSERHIQTSFIQCNQNNHSIINNTERKHFNNRSKVSKTTISINCSRSATSSMTSTKKLIESTSERPTTKNKSKSKSNNSNKQKSINKIKSKSNGKSKSTKKSKSPRKKSSFSKRRKTKE</sequence>
<dbReference type="AlphaFoldDB" id="A0A9Q0RMZ3"/>
<organism evidence="2 3">
    <name type="scientific">Blomia tropicalis</name>
    <name type="common">Mite</name>
    <dbReference type="NCBI Taxonomy" id="40697"/>
    <lineage>
        <taxon>Eukaryota</taxon>
        <taxon>Metazoa</taxon>
        <taxon>Ecdysozoa</taxon>
        <taxon>Arthropoda</taxon>
        <taxon>Chelicerata</taxon>
        <taxon>Arachnida</taxon>
        <taxon>Acari</taxon>
        <taxon>Acariformes</taxon>
        <taxon>Sarcoptiformes</taxon>
        <taxon>Astigmata</taxon>
        <taxon>Glycyphagoidea</taxon>
        <taxon>Echimyopodidae</taxon>
        <taxon>Blomia</taxon>
    </lineage>
</organism>
<name>A0A9Q0RMZ3_BLOTA</name>
<protein>
    <submittedName>
        <fullName evidence="2">Uncharacterized protein</fullName>
    </submittedName>
</protein>
<evidence type="ECO:0000313" key="3">
    <source>
        <dbReference type="Proteomes" id="UP001142055"/>
    </source>
</evidence>
<comment type="caution">
    <text evidence="2">The sequence shown here is derived from an EMBL/GenBank/DDBJ whole genome shotgun (WGS) entry which is preliminary data.</text>
</comment>
<evidence type="ECO:0000256" key="1">
    <source>
        <dbReference type="SAM" id="MobiDB-lite"/>
    </source>
</evidence>
<feature type="compositionally biased region" description="Polar residues" evidence="1">
    <location>
        <begin position="283"/>
        <end position="294"/>
    </location>
</feature>
<feature type="region of interest" description="Disordered" evidence="1">
    <location>
        <begin position="283"/>
        <end position="357"/>
    </location>
</feature>
<feature type="region of interest" description="Disordered" evidence="1">
    <location>
        <begin position="143"/>
        <end position="240"/>
    </location>
</feature>
<accession>A0A9Q0RMZ3</accession>
<gene>
    <name evidence="2" type="ORF">RDWZM_006081</name>
</gene>
<feature type="compositionally biased region" description="Basic residues" evidence="1">
    <location>
        <begin position="322"/>
        <end position="357"/>
    </location>
</feature>
<feature type="compositionally biased region" description="Low complexity" evidence="1">
    <location>
        <begin position="163"/>
        <end position="182"/>
    </location>
</feature>
<feature type="compositionally biased region" description="Basic and acidic residues" evidence="1">
    <location>
        <begin position="14"/>
        <end position="44"/>
    </location>
</feature>
<feature type="region of interest" description="Disordered" evidence="1">
    <location>
        <begin position="1"/>
        <end position="44"/>
    </location>
</feature>
<evidence type="ECO:0000313" key="2">
    <source>
        <dbReference type="EMBL" id="KAJ6220269.1"/>
    </source>
</evidence>
<reference evidence="2" key="1">
    <citation type="submission" date="2022-12" db="EMBL/GenBank/DDBJ databases">
        <title>Genome assemblies of Blomia tropicalis.</title>
        <authorList>
            <person name="Cui Y."/>
        </authorList>
    </citation>
    <scope>NUCLEOTIDE SEQUENCE</scope>
    <source>
        <tissue evidence="2">Adult mites</tissue>
    </source>
</reference>
<feature type="compositionally biased region" description="Basic and acidic residues" evidence="1">
    <location>
        <begin position="295"/>
        <end position="305"/>
    </location>
</feature>
<dbReference type="EMBL" id="JAPWDV010000002">
    <property type="protein sequence ID" value="KAJ6220269.1"/>
    <property type="molecule type" value="Genomic_DNA"/>
</dbReference>
<feature type="compositionally biased region" description="Basic residues" evidence="1">
    <location>
        <begin position="215"/>
        <end position="237"/>
    </location>
</feature>
<dbReference type="Proteomes" id="UP001142055">
    <property type="component" value="Chromosome 2"/>
</dbReference>
<keyword evidence="3" id="KW-1185">Reference proteome</keyword>
<proteinExistence type="predicted"/>
<feature type="compositionally biased region" description="Basic residues" evidence="1">
    <location>
        <begin position="197"/>
        <end position="207"/>
    </location>
</feature>